<dbReference type="AlphaFoldDB" id="A0A2T7UY90"/>
<evidence type="ECO:0000313" key="5">
    <source>
        <dbReference type="EMBL" id="PVE49622.1"/>
    </source>
</evidence>
<dbReference type="PANTHER" id="PTHR43434:SF1">
    <property type="entry name" value="PHOSPHOGLYCOLATE PHOSPHATASE"/>
    <property type="match status" value="1"/>
</dbReference>
<dbReference type="RefSeq" id="WP_107750230.1">
    <property type="nucleotide sequence ID" value="NZ_QBKF01000001.1"/>
</dbReference>
<sequence>MKGIRGILFDKDGTLFDFQATWGAWARQLLGELSGGDPARAAAMAEAMAFDLDRGRFRPESPVIAGTGREVAELLAPLAGLTADALEARIARAAAEAPLAEAVPLRALLERLRGAGLKLGVATNDFESVARQHVAGVIELFDFVAGFDSGHGGKPEPGMLLAFARTAGLAPSAVLMVGDSRHDLIAGRRAGMATLAVLTGVAEAADLADLADAVRPDIGHLPALLDLA</sequence>
<dbReference type="NCBIfam" id="TIGR01509">
    <property type="entry name" value="HAD-SF-IA-v3"/>
    <property type="match status" value="1"/>
</dbReference>
<dbReference type="InterPro" id="IPR036412">
    <property type="entry name" value="HAD-like_sf"/>
</dbReference>
<evidence type="ECO:0000313" key="6">
    <source>
        <dbReference type="Proteomes" id="UP000244810"/>
    </source>
</evidence>
<dbReference type="PANTHER" id="PTHR43434">
    <property type="entry name" value="PHOSPHOGLYCOLATE PHOSPHATASE"/>
    <property type="match status" value="1"/>
</dbReference>
<dbReference type="Proteomes" id="UP000244810">
    <property type="component" value="Unassembled WGS sequence"/>
</dbReference>
<gene>
    <name evidence="5" type="ORF">DDE23_03140</name>
</gene>
<dbReference type="InterPro" id="IPR006439">
    <property type="entry name" value="HAD-SF_hydro_IA"/>
</dbReference>
<dbReference type="SFLD" id="SFLDS00003">
    <property type="entry name" value="Haloacid_Dehalogenase"/>
    <property type="match status" value="1"/>
</dbReference>
<comment type="catalytic activity">
    <reaction evidence="1">
        <text>2-phosphoglycolate + H2O = glycolate + phosphate</text>
        <dbReference type="Rhea" id="RHEA:14369"/>
        <dbReference type="ChEBI" id="CHEBI:15377"/>
        <dbReference type="ChEBI" id="CHEBI:29805"/>
        <dbReference type="ChEBI" id="CHEBI:43474"/>
        <dbReference type="ChEBI" id="CHEBI:58033"/>
        <dbReference type="EC" id="3.1.3.18"/>
    </reaction>
</comment>
<dbReference type="SFLD" id="SFLDG01129">
    <property type="entry name" value="C1.5:_HAD__Beta-PGM__Phosphata"/>
    <property type="match status" value="1"/>
</dbReference>
<accession>A0A2T7UY90</accession>
<evidence type="ECO:0000256" key="2">
    <source>
        <dbReference type="ARBA" id="ARBA00004818"/>
    </source>
</evidence>
<dbReference type="EC" id="3.1.3.18" evidence="4"/>
<evidence type="ECO:0000256" key="1">
    <source>
        <dbReference type="ARBA" id="ARBA00000830"/>
    </source>
</evidence>
<dbReference type="SUPFAM" id="SSF56784">
    <property type="entry name" value="HAD-like"/>
    <property type="match status" value="1"/>
</dbReference>
<dbReference type="CDD" id="cd01427">
    <property type="entry name" value="HAD_like"/>
    <property type="match status" value="1"/>
</dbReference>
<dbReference type="GO" id="GO:0005829">
    <property type="term" value="C:cytosol"/>
    <property type="evidence" value="ECO:0007669"/>
    <property type="project" value="TreeGrafter"/>
</dbReference>
<dbReference type="InterPro" id="IPR023214">
    <property type="entry name" value="HAD_sf"/>
</dbReference>
<comment type="caution">
    <text evidence="5">The sequence shown here is derived from an EMBL/GenBank/DDBJ whole genome shotgun (WGS) entry which is preliminary data.</text>
</comment>
<dbReference type="InterPro" id="IPR050155">
    <property type="entry name" value="HAD-like_hydrolase_sf"/>
</dbReference>
<dbReference type="NCBIfam" id="TIGR01549">
    <property type="entry name" value="HAD-SF-IA-v1"/>
    <property type="match status" value="1"/>
</dbReference>
<comment type="similarity">
    <text evidence="3">Belongs to the HAD-like hydrolase superfamily. CbbY/CbbZ/Gph/YieH family.</text>
</comment>
<dbReference type="Pfam" id="PF00702">
    <property type="entry name" value="Hydrolase"/>
    <property type="match status" value="1"/>
</dbReference>
<reference evidence="5 6" key="1">
    <citation type="journal article" date="2011" name="Syst. Appl. Microbiol.">
        <title>Defluviimonas denitrificans gen. nov., sp. nov., and Pararhodobacter aggregans gen. nov., sp. nov., non-phototrophic Rhodobacteraceae from the biofilter of a marine aquaculture.</title>
        <authorList>
            <person name="Foesel B.U."/>
            <person name="Drake H.L."/>
            <person name="Schramm A."/>
        </authorList>
    </citation>
    <scope>NUCLEOTIDE SEQUENCE [LARGE SCALE GENOMIC DNA]</scope>
    <source>
        <strain evidence="5 6">D1-19</strain>
    </source>
</reference>
<dbReference type="EMBL" id="QDDR01000001">
    <property type="protein sequence ID" value="PVE49622.1"/>
    <property type="molecule type" value="Genomic_DNA"/>
</dbReference>
<proteinExistence type="inferred from homology"/>
<dbReference type="GO" id="GO:0006281">
    <property type="term" value="P:DNA repair"/>
    <property type="evidence" value="ECO:0007669"/>
    <property type="project" value="TreeGrafter"/>
</dbReference>
<comment type="pathway">
    <text evidence="2">Organic acid metabolism; glycolate biosynthesis; glycolate from 2-phosphoglycolate: step 1/1.</text>
</comment>
<dbReference type="InterPro" id="IPR023198">
    <property type="entry name" value="PGP-like_dom2"/>
</dbReference>
<keyword evidence="6" id="KW-1185">Reference proteome</keyword>
<dbReference type="OrthoDB" id="9797743at2"/>
<dbReference type="Gene3D" id="3.40.50.1000">
    <property type="entry name" value="HAD superfamily/HAD-like"/>
    <property type="match status" value="1"/>
</dbReference>
<dbReference type="Gene3D" id="1.10.150.240">
    <property type="entry name" value="Putative phosphatase, domain 2"/>
    <property type="match status" value="1"/>
</dbReference>
<evidence type="ECO:0000256" key="3">
    <source>
        <dbReference type="ARBA" id="ARBA00006171"/>
    </source>
</evidence>
<protein>
    <recommendedName>
        <fullName evidence="4">phosphoglycolate phosphatase</fullName>
        <ecNumber evidence="4">3.1.3.18</ecNumber>
    </recommendedName>
</protein>
<organism evidence="5 6">
    <name type="scientific">Pararhodobacter aggregans</name>
    <dbReference type="NCBI Taxonomy" id="404875"/>
    <lineage>
        <taxon>Bacteria</taxon>
        <taxon>Pseudomonadati</taxon>
        <taxon>Pseudomonadota</taxon>
        <taxon>Alphaproteobacteria</taxon>
        <taxon>Rhodobacterales</taxon>
        <taxon>Paracoccaceae</taxon>
        <taxon>Pararhodobacter</taxon>
    </lineage>
</organism>
<name>A0A2T7UY90_9RHOB</name>
<dbReference type="GO" id="GO:0008967">
    <property type="term" value="F:phosphoglycolate phosphatase activity"/>
    <property type="evidence" value="ECO:0007669"/>
    <property type="project" value="UniProtKB-EC"/>
</dbReference>
<evidence type="ECO:0000256" key="4">
    <source>
        <dbReference type="ARBA" id="ARBA00013078"/>
    </source>
</evidence>